<dbReference type="Gene3D" id="3.30.470.20">
    <property type="entry name" value="ATP-grasp fold, B domain"/>
    <property type="match status" value="2"/>
</dbReference>
<dbReference type="EMBL" id="KQ241734">
    <property type="protein sequence ID" value="KNC84879.1"/>
    <property type="molecule type" value="Genomic_DNA"/>
</dbReference>
<dbReference type="AlphaFoldDB" id="A0A0L0G7I1"/>
<evidence type="ECO:0000256" key="1">
    <source>
        <dbReference type="ARBA" id="ARBA00022598"/>
    </source>
</evidence>
<evidence type="ECO:0000256" key="3">
    <source>
        <dbReference type="ARBA" id="ARBA00022840"/>
    </source>
</evidence>
<dbReference type="PANTHER" id="PTHR43585:SF2">
    <property type="entry name" value="ATP-GRASP ENZYME FSQD"/>
    <property type="match status" value="1"/>
</dbReference>
<dbReference type="GO" id="GO:0046872">
    <property type="term" value="F:metal ion binding"/>
    <property type="evidence" value="ECO:0007669"/>
    <property type="project" value="InterPro"/>
</dbReference>
<reference evidence="7 8" key="1">
    <citation type="submission" date="2011-02" db="EMBL/GenBank/DDBJ databases">
        <title>The Genome Sequence of Sphaeroforma arctica JP610.</title>
        <authorList>
            <consortium name="The Broad Institute Genome Sequencing Platform"/>
            <person name="Russ C."/>
            <person name="Cuomo C."/>
            <person name="Young S.K."/>
            <person name="Zeng Q."/>
            <person name="Gargeya S."/>
            <person name="Alvarado L."/>
            <person name="Berlin A."/>
            <person name="Chapman S.B."/>
            <person name="Chen Z."/>
            <person name="Freedman E."/>
            <person name="Gellesch M."/>
            <person name="Goldberg J."/>
            <person name="Griggs A."/>
            <person name="Gujja S."/>
            <person name="Heilman E."/>
            <person name="Heiman D."/>
            <person name="Howarth C."/>
            <person name="Mehta T."/>
            <person name="Neiman D."/>
            <person name="Pearson M."/>
            <person name="Roberts A."/>
            <person name="Saif S."/>
            <person name="Shea T."/>
            <person name="Shenoy N."/>
            <person name="Sisk P."/>
            <person name="Stolte C."/>
            <person name="Sykes S."/>
            <person name="White J."/>
            <person name="Yandava C."/>
            <person name="Burger G."/>
            <person name="Gray M.W."/>
            <person name="Holland P.W.H."/>
            <person name="King N."/>
            <person name="Lang F.B.F."/>
            <person name="Roger A.J."/>
            <person name="Ruiz-Trillo I."/>
            <person name="Haas B."/>
            <person name="Nusbaum C."/>
            <person name="Birren B."/>
        </authorList>
    </citation>
    <scope>NUCLEOTIDE SEQUENCE [LARGE SCALE GENOMIC DNA]</scope>
    <source>
        <strain evidence="7 8">JP610</strain>
    </source>
</reference>
<dbReference type="OrthoDB" id="434648at2759"/>
<evidence type="ECO:0000256" key="2">
    <source>
        <dbReference type="ARBA" id="ARBA00022741"/>
    </source>
</evidence>
<keyword evidence="3 4" id="KW-0067">ATP-binding</keyword>
<dbReference type="InterPro" id="IPR052032">
    <property type="entry name" value="ATP-dep_AA_Ligase"/>
</dbReference>
<dbReference type="InterPro" id="IPR013815">
    <property type="entry name" value="ATP_grasp_subdomain_1"/>
</dbReference>
<evidence type="ECO:0000313" key="8">
    <source>
        <dbReference type="Proteomes" id="UP000054560"/>
    </source>
</evidence>
<keyword evidence="2 4" id="KW-0547">Nucleotide-binding</keyword>
<feature type="compositionally biased region" description="Polar residues" evidence="5">
    <location>
        <begin position="296"/>
        <end position="306"/>
    </location>
</feature>
<feature type="domain" description="ATP-grasp" evidence="6">
    <location>
        <begin position="443"/>
        <end position="498"/>
    </location>
</feature>
<dbReference type="GeneID" id="25903422"/>
<feature type="region of interest" description="Disordered" evidence="5">
    <location>
        <begin position="240"/>
        <end position="317"/>
    </location>
</feature>
<dbReference type="PANTHER" id="PTHR43585">
    <property type="entry name" value="FUMIPYRROLE BIOSYNTHESIS PROTEIN C"/>
    <property type="match status" value="1"/>
</dbReference>
<evidence type="ECO:0000256" key="5">
    <source>
        <dbReference type="SAM" id="MobiDB-lite"/>
    </source>
</evidence>
<organism evidence="7 8">
    <name type="scientific">Sphaeroforma arctica JP610</name>
    <dbReference type="NCBI Taxonomy" id="667725"/>
    <lineage>
        <taxon>Eukaryota</taxon>
        <taxon>Ichthyosporea</taxon>
        <taxon>Ichthyophonida</taxon>
        <taxon>Sphaeroforma</taxon>
    </lineage>
</organism>
<dbReference type="SUPFAM" id="SSF56059">
    <property type="entry name" value="Glutathione synthetase ATP-binding domain-like"/>
    <property type="match status" value="2"/>
</dbReference>
<feature type="compositionally biased region" description="Polar residues" evidence="5">
    <location>
        <begin position="254"/>
        <end position="273"/>
    </location>
</feature>
<gene>
    <name evidence="7" type="ORF">SARC_02918</name>
</gene>
<evidence type="ECO:0000259" key="6">
    <source>
        <dbReference type="PROSITE" id="PS50975"/>
    </source>
</evidence>
<evidence type="ECO:0000256" key="4">
    <source>
        <dbReference type="PROSITE-ProRule" id="PRU00409"/>
    </source>
</evidence>
<keyword evidence="1" id="KW-0436">Ligase</keyword>
<dbReference type="Gene3D" id="3.40.50.20">
    <property type="match status" value="1"/>
</dbReference>
<dbReference type="PROSITE" id="PS50975">
    <property type="entry name" value="ATP_GRASP"/>
    <property type="match status" value="1"/>
</dbReference>
<dbReference type="eggNOG" id="ENOG502QUTM">
    <property type="taxonomic scope" value="Eukaryota"/>
</dbReference>
<dbReference type="GO" id="GO:0005524">
    <property type="term" value="F:ATP binding"/>
    <property type="evidence" value="ECO:0007669"/>
    <property type="project" value="UniProtKB-UniRule"/>
</dbReference>
<dbReference type="STRING" id="667725.A0A0L0G7I1"/>
<dbReference type="Proteomes" id="UP000054560">
    <property type="component" value="Unassembled WGS sequence"/>
</dbReference>
<proteinExistence type="predicted"/>
<keyword evidence="8" id="KW-1185">Reference proteome</keyword>
<feature type="compositionally biased region" description="Low complexity" evidence="5">
    <location>
        <begin position="274"/>
        <end position="285"/>
    </location>
</feature>
<dbReference type="RefSeq" id="XP_014158781.1">
    <property type="nucleotide sequence ID" value="XM_014303306.1"/>
</dbReference>
<evidence type="ECO:0000313" key="7">
    <source>
        <dbReference type="EMBL" id="KNC84879.1"/>
    </source>
</evidence>
<dbReference type="Gene3D" id="3.30.1490.20">
    <property type="entry name" value="ATP-grasp fold, A domain"/>
    <property type="match status" value="1"/>
</dbReference>
<dbReference type="InterPro" id="IPR011761">
    <property type="entry name" value="ATP-grasp"/>
</dbReference>
<protein>
    <recommendedName>
        <fullName evidence="6">ATP-grasp domain-containing protein</fullName>
    </recommendedName>
</protein>
<dbReference type="GO" id="GO:0016874">
    <property type="term" value="F:ligase activity"/>
    <property type="evidence" value="ECO:0007669"/>
    <property type="project" value="UniProtKB-KW"/>
</dbReference>
<sequence>MISGETSSAHPLSGKTVLFIRTSGLGRLQHYERLKGLGATLWCFEQVRKPAFDHVFNEWIIGDVFNEVAAVETIVGFIKDNAKRKPRGVLTFDEFGVAIAAATCEVLSMPGLPWEVMRQTRNKFNFRSMCVGAGLPSVPFRGINQIEDVASITSCSCGAALRHKTTARPVERVHTLDCAYMQFPVVFKPCEGGGSQFVQLVHSAEALTDVVANALRQTRENPSPHPSLEWVMTDPARPASLVQSPEATGEWHTQLRQTGDQASIQTPTGTLAHTQTQAQTQTRTQTRTRDKALGQGNIQTQAHTQPTPAPSPKSDKPMFMVEGMLEGVEVDCDVLVMDGQVVFLSISTNYAPQTPDYFMEMGGICPSDLPRQAQQSIVGVVRELFTSLSAIHEATTPHTAEAHMSAGANECSCDCDCECNQSCTLPVSVREGAAGTEITSRTRGLRSLNGCFHVELMYTAAGPVPIEINCRLGGAETHLMVHTAWGVSLSEGAVLLACGYDVGMHLDGLQVHMAVLACAEKDPQSASARLGVGRPALTPLNMTTLHTVSSLNLVPVRSGILRKQDIPLSVVKDAAYVASDLYFTVGAKVSVPPDGFQYLGWMVARESPTLTSEQNLKRLLDLCTFAMEMDGPSAQSNGTGTGSCLSFALREGTRCLHPLLDYEEKDVLEDRVSDRAESDPSRYVAPQDTVHATLNTSNRSLPGVQQAVRDISRVLSLKGADTLKARLAVCTSLADSRELLRARGSVFSDPVALKLNDCYCIRRCCHGNVMSETTDNRAYNQRV</sequence>
<name>A0A0L0G7I1_9EUKA</name>
<accession>A0A0L0G7I1</accession>